<dbReference type="SUPFAM" id="SSF140478">
    <property type="entry name" value="LemA-like"/>
    <property type="match status" value="1"/>
</dbReference>
<keyword evidence="4 7" id="KW-1133">Transmembrane helix</keyword>
<evidence type="ECO:0000313" key="9">
    <source>
        <dbReference type="Proteomes" id="UP000593846"/>
    </source>
</evidence>
<feature type="transmembrane region" description="Helical" evidence="7">
    <location>
        <begin position="78"/>
        <end position="97"/>
    </location>
</feature>
<comment type="subcellular location">
    <subcellularLocation>
        <location evidence="1">Membrane</location>
        <topology evidence="1">Single-pass membrane protein</topology>
    </subcellularLocation>
</comment>
<comment type="similarity">
    <text evidence="2">Belongs to the LemA family.</text>
</comment>
<dbReference type="KEGG" id="aee:IM676_11505"/>
<dbReference type="InterPro" id="IPR007156">
    <property type="entry name" value="MamQ_LemA"/>
</dbReference>
<evidence type="ECO:0000313" key="8">
    <source>
        <dbReference type="EMBL" id="QOV24682.1"/>
    </source>
</evidence>
<sequence>MNNPEKRIPEEMAPDVLELASRYYAQHTQSYSAADLVAAGQEVDIPVEFIEQAIQDIQERQQQEQVAQQQLARFRQRLVTIVAGILAISIIWTGWTYNLIQSSGNTVEAAWAQVENQLQRRADLIPNLINITQADAQQTKELVALLNRSRQAYLQAATPQEKADAAVQMNQAIAGFTNYAVASYQLQSNQLLTNLQYELTGTENRLAVERSRYNQAVQAYNQKVQSFPNSLVANMFGFEKREFFR</sequence>
<protein>
    <submittedName>
        <fullName evidence="8">LemA family protein</fullName>
    </submittedName>
</protein>
<evidence type="ECO:0000256" key="1">
    <source>
        <dbReference type="ARBA" id="ARBA00004167"/>
    </source>
</evidence>
<accession>A0A7S6RGW6</accession>
<dbReference type="AlphaFoldDB" id="A0A7S6RGW6"/>
<dbReference type="EMBL" id="CP063311">
    <property type="protein sequence ID" value="QOV24682.1"/>
    <property type="molecule type" value="Genomic_DNA"/>
</dbReference>
<evidence type="ECO:0000256" key="3">
    <source>
        <dbReference type="ARBA" id="ARBA00022692"/>
    </source>
</evidence>
<dbReference type="GO" id="GO:0016020">
    <property type="term" value="C:membrane"/>
    <property type="evidence" value="ECO:0007669"/>
    <property type="project" value="UniProtKB-SubCell"/>
</dbReference>
<feature type="coiled-coil region" evidence="6">
    <location>
        <begin position="50"/>
        <end position="77"/>
    </location>
</feature>
<dbReference type="PANTHER" id="PTHR34478">
    <property type="entry name" value="PROTEIN LEMA"/>
    <property type="match status" value="1"/>
</dbReference>
<organism evidence="8 9">
    <name type="scientific">Anabaenopsis elenkinii CCIBt3563</name>
    <dbReference type="NCBI Taxonomy" id="2779889"/>
    <lineage>
        <taxon>Bacteria</taxon>
        <taxon>Bacillati</taxon>
        <taxon>Cyanobacteriota</taxon>
        <taxon>Cyanophyceae</taxon>
        <taxon>Nostocales</taxon>
        <taxon>Nodulariaceae</taxon>
        <taxon>Anabaenopsis</taxon>
    </lineage>
</organism>
<dbReference type="PANTHER" id="PTHR34478:SF2">
    <property type="entry name" value="MEMBRANE PROTEIN"/>
    <property type="match status" value="1"/>
</dbReference>
<keyword evidence="6" id="KW-0175">Coiled coil</keyword>
<keyword evidence="3 7" id="KW-0812">Transmembrane</keyword>
<keyword evidence="9" id="KW-1185">Reference proteome</keyword>
<dbReference type="Gene3D" id="1.20.1440.20">
    <property type="entry name" value="LemA-like domain"/>
    <property type="match status" value="1"/>
</dbReference>
<evidence type="ECO:0000256" key="4">
    <source>
        <dbReference type="ARBA" id="ARBA00022989"/>
    </source>
</evidence>
<proteinExistence type="inferred from homology"/>
<keyword evidence="5 7" id="KW-0472">Membrane</keyword>
<dbReference type="InterPro" id="IPR023353">
    <property type="entry name" value="LemA-like_dom_sf"/>
</dbReference>
<dbReference type="Pfam" id="PF04011">
    <property type="entry name" value="LemA"/>
    <property type="match status" value="1"/>
</dbReference>
<gene>
    <name evidence="8" type="ORF">IM676_11505</name>
</gene>
<name>A0A7S6RGW6_9CYAN</name>
<dbReference type="Proteomes" id="UP000593846">
    <property type="component" value="Chromosome"/>
</dbReference>
<evidence type="ECO:0000256" key="5">
    <source>
        <dbReference type="ARBA" id="ARBA00023136"/>
    </source>
</evidence>
<evidence type="ECO:0000256" key="2">
    <source>
        <dbReference type="ARBA" id="ARBA00008854"/>
    </source>
</evidence>
<evidence type="ECO:0000256" key="6">
    <source>
        <dbReference type="SAM" id="Coils"/>
    </source>
</evidence>
<reference evidence="9" key="1">
    <citation type="submission" date="2020-10" db="EMBL/GenBank/DDBJ databases">
        <title>Genome-based taxonomic classification of the species Anabaenopsis elenkinii.</title>
        <authorList>
            <person name="Delbaje E."/>
            <person name="Andreote A.P.D."/>
            <person name="Pellegrinetti T.A."/>
            <person name="Cruz R.B."/>
            <person name="Branco L.H.Z."/>
            <person name="Fiore M.F."/>
        </authorList>
    </citation>
    <scope>NUCLEOTIDE SEQUENCE [LARGE SCALE GENOMIC DNA]</scope>
    <source>
        <strain evidence="9">CCIBt3563</strain>
    </source>
</reference>
<evidence type="ECO:0000256" key="7">
    <source>
        <dbReference type="SAM" id="Phobius"/>
    </source>
</evidence>